<evidence type="ECO:0000256" key="11">
    <source>
        <dbReference type="SAM" id="SignalP"/>
    </source>
</evidence>
<protein>
    <recommendedName>
        <fullName evidence="9">Leucine-rich repeat-containing protein 3</fullName>
    </recommendedName>
</protein>
<feature type="transmembrane region" description="Helical" evidence="10">
    <location>
        <begin position="198"/>
        <end position="219"/>
    </location>
</feature>
<keyword evidence="3 10" id="KW-0812">Transmembrane</keyword>
<dbReference type="FunFam" id="3.80.10.10:FF:000069">
    <property type="entry name" value="leucine-rich repeat-containing protein 3B"/>
    <property type="match status" value="1"/>
</dbReference>
<dbReference type="GO" id="GO:0005886">
    <property type="term" value="C:plasma membrane"/>
    <property type="evidence" value="ECO:0007669"/>
    <property type="project" value="TreeGrafter"/>
</dbReference>
<dbReference type="Pfam" id="PF13855">
    <property type="entry name" value="LRR_8"/>
    <property type="match status" value="1"/>
</dbReference>
<keyword evidence="7 10" id="KW-0472">Membrane</keyword>
<proteinExistence type="inferred from homology"/>
<evidence type="ECO:0000256" key="9">
    <source>
        <dbReference type="ARBA" id="ARBA00049749"/>
    </source>
</evidence>
<dbReference type="InterPro" id="IPR000372">
    <property type="entry name" value="LRRNT"/>
</dbReference>
<evidence type="ECO:0000313" key="13">
    <source>
        <dbReference type="Proteomes" id="UP000504632"/>
    </source>
</evidence>
<evidence type="ECO:0000256" key="5">
    <source>
        <dbReference type="ARBA" id="ARBA00022737"/>
    </source>
</evidence>
<keyword evidence="13" id="KW-1185">Reference proteome</keyword>
<evidence type="ECO:0000256" key="4">
    <source>
        <dbReference type="ARBA" id="ARBA00022729"/>
    </source>
</evidence>
<comment type="similarity">
    <text evidence="8">Belongs to the LRRC3 family.</text>
</comment>
<dbReference type="InterPro" id="IPR050541">
    <property type="entry name" value="LRR_TM_domain-containing"/>
</dbReference>
<keyword evidence="2" id="KW-0433">Leucine-rich repeat</keyword>
<accession>A0A6J2VZW2</accession>
<dbReference type="InterPro" id="IPR003591">
    <property type="entry name" value="Leu-rich_rpt_typical-subtyp"/>
</dbReference>
<keyword evidence="5" id="KW-0677">Repeat</keyword>
<dbReference type="InterPro" id="IPR001611">
    <property type="entry name" value="Leu-rich_rpt"/>
</dbReference>
<gene>
    <name evidence="14" type="primary">LOC115818372</name>
</gene>
<dbReference type="SUPFAM" id="SSF52058">
    <property type="entry name" value="L domain-like"/>
    <property type="match status" value="1"/>
</dbReference>
<feature type="domain" description="LRRNT" evidence="12">
    <location>
        <begin position="25"/>
        <end position="61"/>
    </location>
</feature>
<evidence type="ECO:0000256" key="8">
    <source>
        <dbReference type="ARBA" id="ARBA00049658"/>
    </source>
</evidence>
<evidence type="ECO:0000256" key="1">
    <source>
        <dbReference type="ARBA" id="ARBA00004167"/>
    </source>
</evidence>
<sequence>MGCARFQGLISALVLAVALISRAQPCPKNCHCSDRNGLTVVQCASRKLEEIPSDLPENTVSLQLASNRITRIPSQAFKGLRRLQELDMSGNTIEVVERGAFQGVSEGLQAVDLSNNLLHALPRDTFGRLHAKINLAGNPWHCECTLQEVLRELQLDPDTVNQVSCRTAVREEYAGKPVVQVLDSGVDLCNIKRKTTDVAMFITMFGWFTMVIAYVVYYVRQNREDARRHLEYLKALPSNSGSRKDSDTISTVL</sequence>
<feature type="signal peptide" evidence="11">
    <location>
        <begin position="1"/>
        <end position="23"/>
    </location>
</feature>
<dbReference type="RefSeq" id="XP_030637592.1">
    <property type="nucleotide sequence ID" value="XM_030781732.1"/>
</dbReference>
<keyword evidence="6 10" id="KW-1133">Transmembrane helix</keyword>
<evidence type="ECO:0000313" key="14">
    <source>
        <dbReference type="RefSeq" id="XP_030637592.1"/>
    </source>
</evidence>
<dbReference type="SMART" id="SM00369">
    <property type="entry name" value="LRR_TYP"/>
    <property type="match status" value="3"/>
</dbReference>
<evidence type="ECO:0000256" key="6">
    <source>
        <dbReference type="ARBA" id="ARBA00022989"/>
    </source>
</evidence>
<name>A0A6J2VZW2_CHACN</name>
<feature type="chain" id="PRO_5026973332" description="Leucine-rich repeat-containing protein 3" evidence="11">
    <location>
        <begin position="24"/>
        <end position="253"/>
    </location>
</feature>
<dbReference type="InterPro" id="IPR032675">
    <property type="entry name" value="LRR_dom_sf"/>
</dbReference>
<dbReference type="OrthoDB" id="6343311at2759"/>
<dbReference type="Proteomes" id="UP000504632">
    <property type="component" value="Chromosome 8"/>
</dbReference>
<dbReference type="GeneID" id="115818372"/>
<dbReference type="Pfam" id="PF01462">
    <property type="entry name" value="LRRNT"/>
    <property type="match status" value="1"/>
</dbReference>
<dbReference type="PANTHER" id="PTHR24369:SF170">
    <property type="entry name" value="LEUCINE-RICH REPEAT-CONTAINING PROTEIN 3"/>
    <property type="match status" value="1"/>
</dbReference>
<organism evidence="13 14">
    <name type="scientific">Chanos chanos</name>
    <name type="common">Milkfish</name>
    <name type="synonym">Mugil chanos</name>
    <dbReference type="NCBI Taxonomy" id="29144"/>
    <lineage>
        <taxon>Eukaryota</taxon>
        <taxon>Metazoa</taxon>
        <taxon>Chordata</taxon>
        <taxon>Craniata</taxon>
        <taxon>Vertebrata</taxon>
        <taxon>Euteleostomi</taxon>
        <taxon>Actinopterygii</taxon>
        <taxon>Neopterygii</taxon>
        <taxon>Teleostei</taxon>
        <taxon>Ostariophysi</taxon>
        <taxon>Gonorynchiformes</taxon>
        <taxon>Chanidae</taxon>
        <taxon>Chanos</taxon>
    </lineage>
</organism>
<dbReference type="PANTHER" id="PTHR24369">
    <property type="entry name" value="ANTIGEN BSP, PUTATIVE-RELATED"/>
    <property type="match status" value="1"/>
</dbReference>
<evidence type="ECO:0000256" key="2">
    <source>
        <dbReference type="ARBA" id="ARBA00022614"/>
    </source>
</evidence>
<evidence type="ECO:0000256" key="3">
    <source>
        <dbReference type="ARBA" id="ARBA00022692"/>
    </source>
</evidence>
<dbReference type="Gene3D" id="3.80.10.10">
    <property type="entry name" value="Ribonuclease Inhibitor"/>
    <property type="match status" value="1"/>
</dbReference>
<reference evidence="14" key="1">
    <citation type="submission" date="2025-08" db="UniProtKB">
        <authorList>
            <consortium name="RefSeq"/>
        </authorList>
    </citation>
    <scope>IDENTIFICATION</scope>
</reference>
<keyword evidence="4 11" id="KW-0732">Signal</keyword>
<dbReference type="AlphaFoldDB" id="A0A6J2VZW2"/>
<dbReference type="InParanoid" id="A0A6J2VZW2"/>
<dbReference type="SMART" id="SM00013">
    <property type="entry name" value="LRRNT"/>
    <property type="match status" value="1"/>
</dbReference>
<evidence type="ECO:0000256" key="7">
    <source>
        <dbReference type="ARBA" id="ARBA00023136"/>
    </source>
</evidence>
<evidence type="ECO:0000259" key="12">
    <source>
        <dbReference type="SMART" id="SM00013"/>
    </source>
</evidence>
<evidence type="ECO:0000256" key="10">
    <source>
        <dbReference type="SAM" id="Phobius"/>
    </source>
</evidence>
<comment type="subcellular location">
    <subcellularLocation>
        <location evidence="1">Membrane</location>
        <topology evidence="1">Single-pass membrane protein</topology>
    </subcellularLocation>
</comment>